<dbReference type="EMBL" id="JBHTBF010000002">
    <property type="protein sequence ID" value="MFC7316694.1"/>
    <property type="molecule type" value="Genomic_DNA"/>
</dbReference>
<dbReference type="InterPro" id="IPR058342">
    <property type="entry name" value="DUF8029"/>
</dbReference>
<proteinExistence type="predicted"/>
<feature type="transmembrane region" description="Helical" evidence="1">
    <location>
        <begin position="38"/>
        <end position="59"/>
    </location>
</feature>
<sequence length="65" mass="6603">MDGSLLQAAPIDALAALVGLGLVVLLARLILRVAWKLVVVAALVAVGLWLVEVVAPPLVAATVLP</sequence>
<keyword evidence="3" id="KW-1185">Reference proteome</keyword>
<reference evidence="2 3" key="1">
    <citation type="journal article" date="2019" name="Int. J. Syst. Evol. Microbiol.">
        <title>The Global Catalogue of Microorganisms (GCM) 10K type strain sequencing project: providing services to taxonomists for standard genome sequencing and annotation.</title>
        <authorList>
            <consortium name="The Broad Institute Genomics Platform"/>
            <consortium name="The Broad Institute Genome Sequencing Center for Infectious Disease"/>
            <person name="Wu L."/>
            <person name="Ma J."/>
        </authorList>
    </citation>
    <scope>NUCLEOTIDE SEQUENCE [LARGE SCALE GENOMIC DNA]</scope>
    <source>
        <strain evidence="2 3">PSR21</strain>
    </source>
</reference>
<evidence type="ECO:0000256" key="1">
    <source>
        <dbReference type="SAM" id="Phobius"/>
    </source>
</evidence>
<dbReference type="Proteomes" id="UP001596547">
    <property type="component" value="Unassembled WGS sequence"/>
</dbReference>
<feature type="transmembrane region" description="Helical" evidence="1">
    <location>
        <begin position="13"/>
        <end position="31"/>
    </location>
</feature>
<comment type="caution">
    <text evidence="2">The sequence shown here is derived from an EMBL/GenBank/DDBJ whole genome shotgun (WGS) entry which is preliminary data.</text>
</comment>
<evidence type="ECO:0000313" key="2">
    <source>
        <dbReference type="EMBL" id="MFC7316694.1"/>
    </source>
</evidence>
<dbReference type="AlphaFoldDB" id="A0ABD6A7W7"/>
<protein>
    <submittedName>
        <fullName evidence="2">Uncharacterized protein</fullName>
    </submittedName>
</protein>
<accession>A0ABD6A7W7</accession>
<keyword evidence="1" id="KW-0812">Transmembrane</keyword>
<dbReference type="RefSeq" id="WP_276304043.1">
    <property type="nucleotide sequence ID" value="NZ_CP119992.1"/>
</dbReference>
<dbReference type="GeneID" id="79316659"/>
<evidence type="ECO:0000313" key="3">
    <source>
        <dbReference type="Proteomes" id="UP001596547"/>
    </source>
</evidence>
<dbReference type="Pfam" id="PF26072">
    <property type="entry name" value="DUF8029"/>
    <property type="match status" value="1"/>
</dbReference>
<keyword evidence="1" id="KW-1133">Transmembrane helix</keyword>
<name>A0ABD6A7W7_9EURY</name>
<keyword evidence="1" id="KW-0472">Membrane</keyword>
<gene>
    <name evidence="2" type="ORF">ACFQPE_07785</name>
</gene>
<organism evidence="2 3">
    <name type="scientific">Halomarina halobia</name>
    <dbReference type="NCBI Taxonomy" id="3033386"/>
    <lineage>
        <taxon>Archaea</taxon>
        <taxon>Methanobacteriati</taxon>
        <taxon>Methanobacteriota</taxon>
        <taxon>Stenosarchaea group</taxon>
        <taxon>Halobacteria</taxon>
        <taxon>Halobacteriales</taxon>
        <taxon>Natronomonadaceae</taxon>
        <taxon>Halomarina</taxon>
    </lineage>
</organism>